<evidence type="ECO:0000256" key="11">
    <source>
        <dbReference type="ARBA" id="ARBA00023049"/>
    </source>
</evidence>
<evidence type="ECO:0000256" key="4">
    <source>
        <dbReference type="ARBA" id="ARBA00022475"/>
    </source>
</evidence>
<comment type="similarity">
    <text evidence="3">Belongs to the peptidase M50B family.</text>
</comment>
<evidence type="ECO:0000256" key="6">
    <source>
        <dbReference type="ARBA" id="ARBA00022692"/>
    </source>
</evidence>
<comment type="subcellular location">
    <subcellularLocation>
        <location evidence="2">Cell membrane</location>
        <topology evidence="2">Multi-pass membrane protein</topology>
    </subcellularLocation>
</comment>
<evidence type="ECO:0000256" key="2">
    <source>
        <dbReference type="ARBA" id="ARBA00004651"/>
    </source>
</evidence>
<evidence type="ECO:0000256" key="1">
    <source>
        <dbReference type="ARBA" id="ARBA00001947"/>
    </source>
</evidence>
<reference evidence="14 15" key="1">
    <citation type="journal article" date="2019" name="Nat. Med.">
        <title>A library of human gut bacterial isolates paired with longitudinal multiomics data enables mechanistic microbiome research.</title>
        <authorList>
            <person name="Poyet M."/>
            <person name="Groussin M."/>
            <person name="Gibbons S.M."/>
            <person name="Avila-Pacheco J."/>
            <person name="Jiang X."/>
            <person name="Kearney S.M."/>
            <person name="Perrotta A.R."/>
            <person name="Berdy B."/>
            <person name="Zhao S."/>
            <person name="Lieberman T.D."/>
            <person name="Swanson P.K."/>
            <person name="Smith M."/>
            <person name="Roesemann S."/>
            <person name="Alexander J.E."/>
            <person name="Rich S.A."/>
            <person name="Livny J."/>
            <person name="Vlamakis H."/>
            <person name="Clish C."/>
            <person name="Bullock K."/>
            <person name="Deik A."/>
            <person name="Scott J."/>
            <person name="Pierce K.A."/>
            <person name="Xavier R.J."/>
            <person name="Alm E.J."/>
        </authorList>
    </citation>
    <scope>NUCLEOTIDE SEQUENCE [LARGE SCALE GENOMIC DNA]</scope>
    <source>
        <strain evidence="14 15">BIOML-A2</strain>
    </source>
</reference>
<evidence type="ECO:0000313" key="15">
    <source>
        <dbReference type="Proteomes" id="UP000462362"/>
    </source>
</evidence>
<keyword evidence="5 14" id="KW-0645">Protease</keyword>
<feature type="domain" description="Peptidase M50" evidence="13">
    <location>
        <begin position="14"/>
        <end position="171"/>
    </location>
</feature>
<dbReference type="InterPro" id="IPR052348">
    <property type="entry name" value="Metallopeptidase_M50B"/>
</dbReference>
<proteinExistence type="inferred from homology"/>
<dbReference type="EMBL" id="WNCL01000014">
    <property type="protein sequence ID" value="MTU43206.1"/>
    <property type="molecule type" value="Genomic_DNA"/>
</dbReference>
<dbReference type="RefSeq" id="WP_021868520.1">
    <property type="nucleotide sequence ID" value="NZ_CALXOM010000037.1"/>
</dbReference>
<name>A0A6I3S2C7_9BURK</name>
<dbReference type="PANTHER" id="PTHR35864:SF1">
    <property type="entry name" value="ZINC METALLOPROTEASE YWHC-RELATED"/>
    <property type="match status" value="1"/>
</dbReference>
<protein>
    <submittedName>
        <fullName evidence="14">Site-2 protease family protein</fullName>
    </submittedName>
</protein>
<evidence type="ECO:0000259" key="13">
    <source>
        <dbReference type="Pfam" id="PF02163"/>
    </source>
</evidence>
<keyword evidence="9" id="KW-0862">Zinc</keyword>
<comment type="caution">
    <text evidence="14">The sequence shown here is derived from an EMBL/GenBank/DDBJ whole genome shotgun (WGS) entry which is preliminary data.</text>
</comment>
<evidence type="ECO:0000256" key="8">
    <source>
        <dbReference type="ARBA" id="ARBA00022801"/>
    </source>
</evidence>
<dbReference type="InterPro" id="IPR044537">
    <property type="entry name" value="Rip2-like"/>
</dbReference>
<keyword evidence="6" id="KW-0812">Transmembrane</keyword>
<evidence type="ECO:0000313" key="14">
    <source>
        <dbReference type="EMBL" id="MTU43206.1"/>
    </source>
</evidence>
<keyword evidence="8" id="KW-0378">Hydrolase</keyword>
<dbReference type="Proteomes" id="UP000462362">
    <property type="component" value="Unassembled WGS sequence"/>
</dbReference>
<gene>
    <name evidence="14" type="ORF">GMD42_06135</name>
</gene>
<comment type="cofactor">
    <cofactor evidence="1">
        <name>Zn(2+)</name>
        <dbReference type="ChEBI" id="CHEBI:29105"/>
    </cofactor>
</comment>
<dbReference type="GO" id="GO:0008237">
    <property type="term" value="F:metallopeptidase activity"/>
    <property type="evidence" value="ECO:0007669"/>
    <property type="project" value="UniProtKB-KW"/>
</dbReference>
<evidence type="ECO:0000256" key="3">
    <source>
        <dbReference type="ARBA" id="ARBA00007931"/>
    </source>
</evidence>
<dbReference type="GO" id="GO:0005886">
    <property type="term" value="C:plasma membrane"/>
    <property type="evidence" value="ECO:0007669"/>
    <property type="project" value="UniProtKB-SubCell"/>
</dbReference>
<accession>A0A6I3S2C7</accession>
<keyword evidence="4" id="KW-1003">Cell membrane</keyword>
<dbReference type="CDD" id="cd06158">
    <property type="entry name" value="S2P-M50_like_1"/>
    <property type="match status" value="1"/>
</dbReference>
<dbReference type="Pfam" id="PF02163">
    <property type="entry name" value="Peptidase_M50"/>
    <property type="match status" value="1"/>
</dbReference>
<dbReference type="AlphaFoldDB" id="A0A6I3S2C7"/>
<evidence type="ECO:0000256" key="9">
    <source>
        <dbReference type="ARBA" id="ARBA00022833"/>
    </source>
</evidence>
<dbReference type="GO" id="GO:0006508">
    <property type="term" value="P:proteolysis"/>
    <property type="evidence" value="ECO:0007669"/>
    <property type="project" value="UniProtKB-KW"/>
</dbReference>
<dbReference type="InterPro" id="IPR008915">
    <property type="entry name" value="Peptidase_M50"/>
</dbReference>
<organism evidence="14 15">
    <name type="scientific">Parasutterella excrementihominis</name>
    <dbReference type="NCBI Taxonomy" id="487175"/>
    <lineage>
        <taxon>Bacteria</taxon>
        <taxon>Pseudomonadati</taxon>
        <taxon>Pseudomonadota</taxon>
        <taxon>Betaproteobacteria</taxon>
        <taxon>Burkholderiales</taxon>
        <taxon>Sutterellaceae</taxon>
        <taxon>Parasutterella</taxon>
    </lineage>
</organism>
<sequence length="217" mass="23660">MDISSVVQTIAVYAIPLIFAITIHETAHGYVAKLCGDQTAYMLGRLTLNPIKHIDPVGTILVPGALLIGSALSGMSGIVFGWAKPVPINFRNLRNPKTDMIWVAAAGPGANLIQAILWAIALKILISMGIYEDFFIKMCVAGVSCNIVLMALNLIPIPPLDGGRIVTGLLPPGMAWQYSRIEPYGMWILFALILTGTLSFFMRPFMRMGQAIVQWFI</sequence>
<dbReference type="GO" id="GO:0046872">
    <property type="term" value="F:metal ion binding"/>
    <property type="evidence" value="ECO:0007669"/>
    <property type="project" value="UniProtKB-KW"/>
</dbReference>
<keyword evidence="11" id="KW-0482">Metalloprotease</keyword>
<evidence type="ECO:0000256" key="5">
    <source>
        <dbReference type="ARBA" id="ARBA00022670"/>
    </source>
</evidence>
<keyword evidence="7" id="KW-0479">Metal-binding</keyword>
<dbReference type="PANTHER" id="PTHR35864">
    <property type="entry name" value="ZINC METALLOPROTEASE MJ0611-RELATED"/>
    <property type="match status" value="1"/>
</dbReference>
<keyword evidence="10" id="KW-1133">Transmembrane helix</keyword>
<evidence type="ECO:0000256" key="10">
    <source>
        <dbReference type="ARBA" id="ARBA00022989"/>
    </source>
</evidence>
<evidence type="ECO:0000256" key="12">
    <source>
        <dbReference type="ARBA" id="ARBA00023136"/>
    </source>
</evidence>
<keyword evidence="12" id="KW-0472">Membrane</keyword>
<evidence type="ECO:0000256" key="7">
    <source>
        <dbReference type="ARBA" id="ARBA00022723"/>
    </source>
</evidence>